<sequence>MNDDNNLPINQPPRSNRTMLFLMAAAGLILCLGTAVAGFAIGRATATEKTITETLTELREVT</sequence>
<accession>A0A3B0URJ9</accession>
<feature type="transmembrane region" description="Helical" evidence="1">
    <location>
        <begin position="20"/>
        <end position="41"/>
    </location>
</feature>
<keyword evidence="1" id="KW-0812">Transmembrane</keyword>
<keyword evidence="1" id="KW-0472">Membrane</keyword>
<dbReference type="EMBL" id="UOEU01000286">
    <property type="protein sequence ID" value="VAW31750.1"/>
    <property type="molecule type" value="Genomic_DNA"/>
</dbReference>
<gene>
    <name evidence="2" type="ORF">MNBD_CHLOROFLEXI01-1470</name>
</gene>
<organism evidence="2">
    <name type="scientific">hydrothermal vent metagenome</name>
    <dbReference type="NCBI Taxonomy" id="652676"/>
    <lineage>
        <taxon>unclassified sequences</taxon>
        <taxon>metagenomes</taxon>
        <taxon>ecological metagenomes</taxon>
    </lineage>
</organism>
<feature type="non-terminal residue" evidence="2">
    <location>
        <position position="62"/>
    </location>
</feature>
<proteinExistence type="predicted"/>
<reference evidence="2" key="1">
    <citation type="submission" date="2018-06" db="EMBL/GenBank/DDBJ databases">
        <authorList>
            <person name="Zhirakovskaya E."/>
        </authorList>
    </citation>
    <scope>NUCLEOTIDE SEQUENCE</scope>
</reference>
<keyword evidence="1" id="KW-1133">Transmembrane helix</keyword>
<evidence type="ECO:0000256" key="1">
    <source>
        <dbReference type="SAM" id="Phobius"/>
    </source>
</evidence>
<protein>
    <submittedName>
        <fullName evidence="2">Uncharacterized protein</fullName>
    </submittedName>
</protein>
<evidence type="ECO:0000313" key="2">
    <source>
        <dbReference type="EMBL" id="VAW31750.1"/>
    </source>
</evidence>
<dbReference type="AlphaFoldDB" id="A0A3B0URJ9"/>
<name>A0A3B0URJ9_9ZZZZ</name>